<comment type="caution">
    <text evidence="3">The sequence shown here is derived from an EMBL/GenBank/DDBJ whole genome shotgun (WGS) entry which is preliminary data.</text>
</comment>
<reference evidence="3" key="1">
    <citation type="journal article" date="2020" name="mSystems">
        <title>Genome- and Community-Level Interaction Insights into Carbon Utilization and Element Cycling Functions of Hydrothermarchaeota in Hydrothermal Sediment.</title>
        <authorList>
            <person name="Zhou Z."/>
            <person name="Liu Y."/>
            <person name="Xu W."/>
            <person name="Pan J."/>
            <person name="Luo Z.H."/>
            <person name="Li M."/>
        </authorList>
    </citation>
    <scope>NUCLEOTIDE SEQUENCE [LARGE SCALE GENOMIC DNA]</scope>
    <source>
        <strain evidence="3">SpSt-246</strain>
    </source>
</reference>
<name>A0A7C2FXT9_9DEIN</name>
<organism evidence="3">
    <name type="scientific">Thermus islandicus</name>
    <dbReference type="NCBI Taxonomy" id="540988"/>
    <lineage>
        <taxon>Bacteria</taxon>
        <taxon>Thermotogati</taxon>
        <taxon>Deinococcota</taxon>
        <taxon>Deinococci</taxon>
        <taxon>Thermales</taxon>
        <taxon>Thermaceae</taxon>
        <taxon>Thermus</taxon>
    </lineage>
</organism>
<keyword evidence="1" id="KW-0472">Membrane</keyword>
<evidence type="ECO:0000259" key="2">
    <source>
        <dbReference type="Pfam" id="PF17932"/>
    </source>
</evidence>
<protein>
    <submittedName>
        <fullName evidence="3">DUF4386 family protein</fullName>
    </submittedName>
</protein>
<accession>A0A7C2FXT9</accession>
<proteinExistence type="predicted"/>
<evidence type="ECO:0000256" key="1">
    <source>
        <dbReference type="SAM" id="Phobius"/>
    </source>
</evidence>
<dbReference type="EMBL" id="DSKL01000453">
    <property type="protein sequence ID" value="HEH83625.1"/>
    <property type="molecule type" value="Genomic_DNA"/>
</dbReference>
<keyword evidence="1" id="KW-1133">Transmembrane helix</keyword>
<dbReference type="Pfam" id="PF17932">
    <property type="entry name" value="TetR_C_24"/>
    <property type="match status" value="1"/>
</dbReference>
<dbReference type="InterPro" id="IPR041490">
    <property type="entry name" value="KstR2_TetR_C"/>
</dbReference>
<feature type="domain" description="HTH-type transcriptional repressor KstR2 C-terminal" evidence="2">
    <location>
        <begin position="86"/>
        <end position="123"/>
    </location>
</feature>
<sequence>MFIVGAVLVNIPYTLLIMNFDYPDILRESTGHILTRYQEGGTGLIFTWLAFAWVGIPLLFAIVMLQKVLEREDTPYLRVLEELPPESPVAKVKALVRGHLRVIAEELPRATVFFHEWKHLSEALSLRGRNLVLEAVDDF</sequence>
<gene>
    <name evidence="3" type="ORF">ENP73_12015</name>
</gene>
<feature type="transmembrane region" description="Helical" evidence="1">
    <location>
        <begin position="45"/>
        <end position="65"/>
    </location>
</feature>
<evidence type="ECO:0000313" key="3">
    <source>
        <dbReference type="EMBL" id="HEH83625.1"/>
    </source>
</evidence>
<dbReference type="AlphaFoldDB" id="A0A7C2FXT9"/>
<keyword evidence="1" id="KW-0812">Transmembrane</keyword>
<dbReference type="Gene3D" id="1.10.357.10">
    <property type="entry name" value="Tetracycline Repressor, domain 2"/>
    <property type="match status" value="1"/>
</dbReference>